<keyword evidence="2" id="KW-1185">Reference proteome</keyword>
<evidence type="ECO:0000313" key="2">
    <source>
        <dbReference type="Proteomes" id="UP001386955"/>
    </source>
</evidence>
<dbReference type="GO" id="GO:0004497">
    <property type="term" value="F:monooxygenase activity"/>
    <property type="evidence" value="ECO:0007669"/>
    <property type="project" value="InterPro"/>
</dbReference>
<proteinExistence type="predicted"/>
<organism evidence="1 2">
    <name type="scientific">Psophocarpus tetragonolobus</name>
    <name type="common">Winged bean</name>
    <name type="synonym">Dolichos tetragonolobus</name>
    <dbReference type="NCBI Taxonomy" id="3891"/>
    <lineage>
        <taxon>Eukaryota</taxon>
        <taxon>Viridiplantae</taxon>
        <taxon>Streptophyta</taxon>
        <taxon>Embryophyta</taxon>
        <taxon>Tracheophyta</taxon>
        <taxon>Spermatophyta</taxon>
        <taxon>Magnoliopsida</taxon>
        <taxon>eudicotyledons</taxon>
        <taxon>Gunneridae</taxon>
        <taxon>Pentapetalae</taxon>
        <taxon>rosids</taxon>
        <taxon>fabids</taxon>
        <taxon>Fabales</taxon>
        <taxon>Fabaceae</taxon>
        <taxon>Papilionoideae</taxon>
        <taxon>50 kb inversion clade</taxon>
        <taxon>NPAAA clade</taxon>
        <taxon>indigoferoid/millettioid clade</taxon>
        <taxon>Phaseoleae</taxon>
        <taxon>Psophocarpus</taxon>
    </lineage>
</organism>
<protein>
    <submittedName>
        <fullName evidence="1">Uncharacterized protein</fullName>
    </submittedName>
</protein>
<dbReference type="GO" id="GO:0020037">
    <property type="term" value="F:heme binding"/>
    <property type="evidence" value="ECO:0007669"/>
    <property type="project" value="InterPro"/>
</dbReference>
<sequence length="110" mass="12903">MPNSLVYLEPVVYEVMQIEHVVSYQYACGREDLIVQSHDVSFKLKKREMLFGYQLFVTNDSRIFEDTKVFVVRRFMGEGEKMLNHMLWLNGSETEEPSPSLIGFKNCMLN</sequence>
<gene>
    <name evidence="1" type="ORF">VNO78_16219</name>
</gene>
<dbReference type="EMBL" id="JAYMYS010000004">
    <property type="protein sequence ID" value="KAK7395654.1"/>
    <property type="molecule type" value="Genomic_DNA"/>
</dbReference>
<dbReference type="Proteomes" id="UP001386955">
    <property type="component" value="Unassembled WGS sequence"/>
</dbReference>
<evidence type="ECO:0000313" key="1">
    <source>
        <dbReference type="EMBL" id="KAK7395654.1"/>
    </source>
</evidence>
<name>A0AAN9XKH1_PSOTE</name>
<comment type="caution">
    <text evidence="1">The sequence shown here is derived from an EMBL/GenBank/DDBJ whole genome shotgun (WGS) entry which is preliminary data.</text>
</comment>
<dbReference type="InterPro" id="IPR036396">
    <property type="entry name" value="Cyt_P450_sf"/>
</dbReference>
<reference evidence="1 2" key="1">
    <citation type="submission" date="2024-01" db="EMBL/GenBank/DDBJ databases">
        <title>The genomes of 5 underutilized Papilionoideae crops provide insights into root nodulation and disease resistanc.</title>
        <authorList>
            <person name="Jiang F."/>
        </authorList>
    </citation>
    <scope>NUCLEOTIDE SEQUENCE [LARGE SCALE GENOMIC DNA]</scope>
    <source>
        <strain evidence="1">DUOXIRENSHENG_FW03</strain>
        <tissue evidence="1">Leaves</tissue>
    </source>
</reference>
<dbReference type="Gene3D" id="1.10.630.10">
    <property type="entry name" value="Cytochrome P450"/>
    <property type="match status" value="1"/>
</dbReference>
<dbReference type="AlphaFoldDB" id="A0AAN9XKH1"/>
<dbReference type="GO" id="GO:0016705">
    <property type="term" value="F:oxidoreductase activity, acting on paired donors, with incorporation or reduction of molecular oxygen"/>
    <property type="evidence" value="ECO:0007669"/>
    <property type="project" value="InterPro"/>
</dbReference>
<accession>A0AAN9XKH1</accession>
<dbReference type="GO" id="GO:0005506">
    <property type="term" value="F:iron ion binding"/>
    <property type="evidence" value="ECO:0007669"/>
    <property type="project" value="InterPro"/>
</dbReference>
<dbReference type="SUPFAM" id="SSF48264">
    <property type="entry name" value="Cytochrome P450"/>
    <property type="match status" value="1"/>
</dbReference>